<dbReference type="InterPro" id="IPR029063">
    <property type="entry name" value="SAM-dependent_MTases_sf"/>
</dbReference>
<evidence type="ECO:0000256" key="3">
    <source>
        <dbReference type="ARBA" id="ARBA00022679"/>
    </source>
</evidence>
<sequence>MDCMEYMRTLQDKAFDLAVVDPPYGIGEDGGIDRNHYVTQKNGARLYVKDGGYEKTGFDRFPADERYFAELFRVSKNQIIWGANYFVLPRGGAIVWDKCNDGSDQSGAEIAFNSLNLRTDIFRFMWRGMMQGKSIAEGTVQQGNKSLNEKRIHPTQKPVALYTWILQKYAKPGDKILDTHLGSGSSRIAAYDLGFDFVGCEINPHYFQAQEKRFAEHTAQISLFTGG</sequence>
<proteinExistence type="inferred from homology"/>
<evidence type="ECO:0000256" key="2">
    <source>
        <dbReference type="ARBA" id="ARBA00022603"/>
    </source>
</evidence>
<dbReference type="PROSITE" id="PS00092">
    <property type="entry name" value="N6_MTASE"/>
    <property type="match status" value="1"/>
</dbReference>
<evidence type="ECO:0000256" key="1">
    <source>
        <dbReference type="ARBA" id="ARBA00006594"/>
    </source>
</evidence>
<dbReference type="SUPFAM" id="SSF53335">
    <property type="entry name" value="S-adenosyl-L-methionine-dependent methyltransferases"/>
    <property type="match status" value="1"/>
</dbReference>
<accession>A0A8S5LP77</accession>
<keyword evidence="2 5" id="KW-0489">Methyltransferase</keyword>
<dbReference type="GO" id="GO:0008170">
    <property type="term" value="F:N-methyltransferase activity"/>
    <property type="evidence" value="ECO:0007669"/>
    <property type="project" value="InterPro"/>
</dbReference>
<keyword evidence="3" id="KW-0808">Transferase</keyword>
<dbReference type="PRINTS" id="PR00508">
    <property type="entry name" value="S21N4MTFRASE"/>
</dbReference>
<dbReference type="GO" id="GO:0003677">
    <property type="term" value="F:DNA binding"/>
    <property type="evidence" value="ECO:0007669"/>
    <property type="project" value="InterPro"/>
</dbReference>
<dbReference type="InterPro" id="IPR002052">
    <property type="entry name" value="DNA_methylase_N6_adenine_CS"/>
</dbReference>
<feature type="domain" description="DNA methylase N-4/N-6" evidence="4">
    <location>
        <begin position="140"/>
        <end position="209"/>
    </location>
</feature>
<evidence type="ECO:0000313" key="5">
    <source>
        <dbReference type="EMBL" id="DAD71809.1"/>
    </source>
</evidence>
<dbReference type="GO" id="GO:0032259">
    <property type="term" value="P:methylation"/>
    <property type="evidence" value="ECO:0007669"/>
    <property type="project" value="UniProtKB-KW"/>
</dbReference>
<dbReference type="InterPro" id="IPR002941">
    <property type="entry name" value="DNA_methylase_N4/N6"/>
</dbReference>
<protein>
    <submittedName>
        <fullName evidence="5">Adenine specific DNA methyltransferase</fullName>
    </submittedName>
</protein>
<organism evidence="5">
    <name type="scientific">Siphoviridae sp. ctoiW10</name>
    <dbReference type="NCBI Taxonomy" id="2827592"/>
    <lineage>
        <taxon>Viruses</taxon>
        <taxon>Duplodnaviria</taxon>
        <taxon>Heunggongvirae</taxon>
        <taxon>Uroviricota</taxon>
        <taxon>Caudoviricetes</taxon>
    </lineage>
</organism>
<dbReference type="Pfam" id="PF01555">
    <property type="entry name" value="N6_N4_Mtase"/>
    <property type="match status" value="1"/>
</dbReference>
<reference evidence="5" key="1">
    <citation type="journal article" date="2021" name="Proc. Natl. Acad. Sci. U.S.A.">
        <title>A Catalog of Tens of Thousands of Viruses from Human Metagenomes Reveals Hidden Associations with Chronic Diseases.</title>
        <authorList>
            <person name="Tisza M.J."/>
            <person name="Buck C.B."/>
        </authorList>
    </citation>
    <scope>NUCLEOTIDE SEQUENCE</scope>
    <source>
        <strain evidence="5">CtoiW10</strain>
    </source>
</reference>
<name>A0A8S5LP77_9CAUD</name>
<dbReference type="Gene3D" id="3.40.50.150">
    <property type="entry name" value="Vaccinia Virus protein VP39"/>
    <property type="match status" value="1"/>
</dbReference>
<comment type="similarity">
    <text evidence="1">Belongs to the N(4)/N(6)-methyltransferase family.</text>
</comment>
<dbReference type="InterPro" id="IPR001091">
    <property type="entry name" value="RM_Methyltransferase"/>
</dbReference>
<dbReference type="EMBL" id="BK015888">
    <property type="protein sequence ID" value="DAD71809.1"/>
    <property type="molecule type" value="Genomic_DNA"/>
</dbReference>
<evidence type="ECO:0000259" key="4">
    <source>
        <dbReference type="Pfam" id="PF01555"/>
    </source>
</evidence>